<sequence length="172" mass="19311">MKTLKTLTTLLCFGFACTGFAQSEETDAKDNLSTETVTKIIRIKGANGEEKVIKKEEVITKRSKIKFNPEDEDKVNQTATYSDAEVQVQKSNSSTEIASYTMITDGKGYRMTFLNKTGNQVSKVRPISNNYYIVNLGEKNNGVGHFDADKNFILEMYDAQSDEIMTTIYKAK</sequence>
<dbReference type="RefSeq" id="WP_066309279.1">
    <property type="nucleotide sequence ID" value="NZ_CANLSS010000001.1"/>
</dbReference>
<evidence type="ECO:0000256" key="1">
    <source>
        <dbReference type="SAM" id="SignalP"/>
    </source>
</evidence>
<organism evidence="2 3">
    <name type="scientific">Aquimarina aggregata</name>
    <dbReference type="NCBI Taxonomy" id="1642818"/>
    <lineage>
        <taxon>Bacteria</taxon>
        <taxon>Pseudomonadati</taxon>
        <taxon>Bacteroidota</taxon>
        <taxon>Flavobacteriia</taxon>
        <taxon>Flavobacteriales</taxon>
        <taxon>Flavobacteriaceae</taxon>
        <taxon>Aquimarina</taxon>
    </lineage>
</organism>
<reference evidence="2 3" key="1">
    <citation type="submission" date="2016-01" db="EMBL/GenBank/DDBJ databases">
        <title>The draft genome sequence of Aquimarina sp. RZW4-3-2.</title>
        <authorList>
            <person name="Wang Y."/>
        </authorList>
    </citation>
    <scope>NUCLEOTIDE SEQUENCE [LARGE SCALE GENOMIC DNA]</scope>
    <source>
        <strain evidence="2 3">RZW4-3-2</strain>
    </source>
</reference>
<dbReference type="Proteomes" id="UP000076715">
    <property type="component" value="Unassembled WGS sequence"/>
</dbReference>
<gene>
    <name evidence="2" type="ORF">AWE51_01425</name>
</gene>
<comment type="caution">
    <text evidence="2">The sequence shown here is derived from an EMBL/GenBank/DDBJ whole genome shotgun (WGS) entry which is preliminary data.</text>
</comment>
<feature type="chain" id="PRO_5007841944" evidence="1">
    <location>
        <begin position="22"/>
        <end position="172"/>
    </location>
</feature>
<dbReference type="EMBL" id="LQRT01000002">
    <property type="protein sequence ID" value="KZS42132.1"/>
    <property type="molecule type" value="Genomic_DNA"/>
</dbReference>
<keyword evidence="1" id="KW-0732">Signal</keyword>
<accession>A0A163C7R9</accession>
<dbReference type="PROSITE" id="PS51257">
    <property type="entry name" value="PROKAR_LIPOPROTEIN"/>
    <property type="match status" value="1"/>
</dbReference>
<protein>
    <submittedName>
        <fullName evidence="2">Uncharacterized protein</fullName>
    </submittedName>
</protein>
<proteinExistence type="predicted"/>
<keyword evidence="3" id="KW-1185">Reference proteome</keyword>
<feature type="signal peptide" evidence="1">
    <location>
        <begin position="1"/>
        <end position="21"/>
    </location>
</feature>
<dbReference type="OrthoDB" id="1144137at2"/>
<evidence type="ECO:0000313" key="3">
    <source>
        <dbReference type="Proteomes" id="UP000076715"/>
    </source>
</evidence>
<evidence type="ECO:0000313" key="2">
    <source>
        <dbReference type="EMBL" id="KZS42132.1"/>
    </source>
</evidence>
<dbReference type="STRING" id="1642818.AWE51_01425"/>
<dbReference type="AlphaFoldDB" id="A0A163C7R9"/>
<name>A0A163C7R9_9FLAO</name>